<reference evidence="1 2" key="2">
    <citation type="journal article" date="2011" name="Stand. Genomic Sci.">
        <title>Complete genome sequence of Tsukamurella paurometabola type strain (no. 33).</title>
        <authorList>
            <person name="Munk A.C."/>
            <person name="Lapidus A."/>
            <person name="Lucas S."/>
            <person name="Nolan M."/>
            <person name="Tice H."/>
            <person name="Cheng J.F."/>
            <person name="Del Rio T.G."/>
            <person name="Goodwin L."/>
            <person name="Pitluck S."/>
            <person name="Liolios K."/>
            <person name="Huntemann M."/>
            <person name="Ivanova N."/>
            <person name="Mavromatis K."/>
            <person name="Mikhailova N."/>
            <person name="Pati A."/>
            <person name="Chen A."/>
            <person name="Palaniappan K."/>
            <person name="Tapia R."/>
            <person name="Han C."/>
            <person name="Land M."/>
            <person name="Hauser L."/>
            <person name="Chang Y.J."/>
            <person name="Jeffries C.D."/>
            <person name="Brettin T."/>
            <person name="Yasawong M."/>
            <person name="Brambilla E.M."/>
            <person name="Rohde M."/>
            <person name="Sikorski J."/>
            <person name="Goker M."/>
            <person name="Detter J.C."/>
            <person name="Woyke T."/>
            <person name="Bristow J."/>
            <person name="Eisen J.A."/>
            <person name="Markowitz V."/>
            <person name="Hugenholtz P."/>
            <person name="Kyrpides N.C."/>
            <person name="Klenk H.P."/>
        </authorList>
    </citation>
    <scope>NUCLEOTIDE SEQUENCE [LARGE SCALE GENOMIC DNA]</scope>
    <source>
        <strain evidence="2">ATCC 8368 / DSM 20162 / CCUG 35730 / CIP 100753 / JCM 10117 / KCTC 9821 / NBRC 16120 / NCIMB 702349 / NCTC 13040</strain>
    </source>
</reference>
<accession>D5UQQ9</accession>
<gene>
    <name evidence="1" type="ordered locus">Tpau_0242</name>
</gene>
<keyword evidence="2" id="KW-1185">Reference proteome</keyword>
<protein>
    <submittedName>
        <fullName evidence="1">Uncharacterized protein</fullName>
    </submittedName>
</protein>
<dbReference type="RefSeq" id="WP_013124947.1">
    <property type="nucleotide sequence ID" value="NC_014158.1"/>
</dbReference>
<dbReference type="KEGG" id="tpr:Tpau_0242"/>
<dbReference type="Proteomes" id="UP000001213">
    <property type="component" value="Chromosome"/>
</dbReference>
<dbReference type="AlphaFoldDB" id="D5UQQ9"/>
<name>D5UQQ9_TSUPD</name>
<evidence type="ECO:0000313" key="1">
    <source>
        <dbReference type="EMBL" id="ADG76892.1"/>
    </source>
</evidence>
<evidence type="ECO:0000313" key="2">
    <source>
        <dbReference type="Proteomes" id="UP000001213"/>
    </source>
</evidence>
<dbReference type="STRING" id="521096.Tpau_0242"/>
<reference evidence="2" key="1">
    <citation type="submission" date="2010-03" db="EMBL/GenBank/DDBJ databases">
        <title>The complete chromosome of Tsukamurella paurometabola DSM 20162.</title>
        <authorList>
            <consortium name="US DOE Joint Genome Institute (JGI-PGF)"/>
            <person name="Lucas S."/>
            <person name="Copeland A."/>
            <person name="Lapidus A."/>
            <person name="Glavina del Rio T."/>
            <person name="Dalin E."/>
            <person name="Tice H."/>
            <person name="Bruce D."/>
            <person name="Goodwin L."/>
            <person name="Pitluck S."/>
            <person name="Kyrpides N."/>
            <person name="Mavromatis K."/>
            <person name="Ivanova N."/>
            <person name="Mikhailova N."/>
            <person name="Munk A.C."/>
            <person name="Brettin T."/>
            <person name="Detter J.C."/>
            <person name="Tapia R."/>
            <person name="Han C."/>
            <person name="Larimer F."/>
            <person name="Land M."/>
            <person name="Hauser L."/>
            <person name="Markowitz V."/>
            <person name="Cheng J.-F."/>
            <person name="Hugenholtz P."/>
            <person name="Woyke T."/>
            <person name="Wu D."/>
            <person name="Jando M."/>
            <person name="Brambilla E."/>
            <person name="Klenk H.-P."/>
            <person name="Eisen J.A."/>
        </authorList>
    </citation>
    <scope>NUCLEOTIDE SEQUENCE [LARGE SCALE GENOMIC DNA]</scope>
    <source>
        <strain evidence="2">ATCC 8368 / DSM 20162 / CCUG 35730 / CIP 100753 / JCM 10117 / KCTC 9821 / NBRC 16120 / NCIMB 702349 / NCTC 13040</strain>
    </source>
</reference>
<proteinExistence type="predicted"/>
<dbReference type="HOGENOM" id="CLU_2637026_0_0_11"/>
<sequence length="77" mass="8448">MAITRHTERFAQLAEQVQAAARFRGIEVQSAVVDQLLNAEIERVAELMGIEPRTALLYTPDDFPGTLAGAIAATHER</sequence>
<organism evidence="1 2">
    <name type="scientific">Tsukamurella paurometabola (strain ATCC 8368 / DSM 20162 / CCUG 35730 / CIP 100753 / JCM 10117 / KCTC 9821 / NBRC 16120 / NCIMB 702349 / NCTC 13040)</name>
    <name type="common">Corynebacterium paurometabolum</name>
    <dbReference type="NCBI Taxonomy" id="521096"/>
    <lineage>
        <taxon>Bacteria</taxon>
        <taxon>Bacillati</taxon>
        <taxon>Actinomycetota</taxon>
        <taxon>Actinomycetes</taxon>
        <taxon>Mycobacteriales</taxon>
        <taxon>Tsukamurellaceae</taxon>
        <taxon>Tsukamurella</taxon>
    </lineage>
</organism>
<dbReference type="EMBL" id="CP001966">
    <property type="protein sequence ID" value="ADG76892.1"/>
    <property type="molecule type" value="Genomic_DNA"/>
</dbReference>